<feature type="domain" description="BsuBI/PstI restriction endonuclease" evidence="1">
    <location>
        <begin position="158"/>
        <end position="310"/>
    </location>
</feature>
<dbReference type="InterPro" id="IPR041962">
    <property type="entry name" value="BsuBI/PstI_N_sf"/>
</dbReference>
<dbReference type="Gene3D" id="3.40.1350.80">
    <property type="match status" value="1"/>
</dbReference>
<dbReference type="Gene3D" id="1.10.10.1820">
    <property type="entry name" value="BsuBI/PstI restriction endonuclease-like"/>
    <property type="match status" value="1"/>
</dbReference>
<sequence>MIDENSKKISLEAAQQIIISLGLPKAQQNERSALCLLALLNLTPGKNWNSAENPLMGITPIMNWVYKHYDKEYAPNTRETFRRQTMHQFCDAGLVIYNSDKPDRPVNSPKAVYQIEPNLLNLLRSYGTHEWNNNLTAYLSKRSTLITKYARERNQNKIPIEIIPGKEIILSPGEHSELIKKIIEEFSPRFAPGSIPIYAGDTGKKFGFFDPTLLSSLNVNIDSHGKMPDVILYYKAKNWLLLIESVTSHGPVDGKRHAELAKLFANSTAGLVYVTAFPNRSIMKRYLSEIAWETEVWVADAPSHLIHFNGVRFLGPYTHE</sequence>
<keyword evidence="3" id="KW-0540">Nuclease</keyword>
<keyword evidence="3" id="KW-0378">Hydrolase</keyword>
<reference evidence="3" key="1">
    <citation type="submission" date="2023-04" db="EMBL/GenBank/DDBJ databases">
        <title>Genome dynamics across the evolutionary transition to endosymbiosis.</title>
        <authorList>
            <person name="Siozios S."/>
            <person name="Nadal-Jimenez P."/>
            <person name="Azagi T."/>
            <person name="Sprong H."/>
            <person name="Frost C.L."/>
            <person name="Parratt S.R."/>
            <person name="Taylor G."/>
            <person name="Brettell L."/>
            <person name="Lew K.C."/>
            <person name="Croft L."/>
            <person name="King K.C."/>
            <person name="Brockhurst M.A."/>
            <person name="Hypsa V."/>
            <person name="Novakova E."/>
            <person name="Darby A.C."/>
            <person name="Hurst G.D.D."/>
        </authorList>
    </citation>
    <scope>NUCLEOTIDE SEQUENCE</scope>
    <source>
        <strain evidence="3">AIh</strain>
    </source>
</reference>
<gene>
    <name evidence="3" type="ORF">QE207_16865</name>
</gene>
<protein>
    <submittedName>
        <fullName evidence="3">BsuBI/PstI family type II restriction endonuclease</fullName>
    </submittedName>
</protein>
<dbReference type="InterPro" id="IPR009528">
    <property type="entry name" value="Restrct_endonuc_II_BsuBI_C"/>
</dbReference>
<name>A0AA95K0W8_9GAMM</name>
<dbReference type="GO" id="GO:0009036">
    <property type="term" value="F:type II site-specific deoxyribonuclease activity"/>
    <property type="evidence" value="ECO:0007669"/>
    <property type="project" value="InterPro"/>
</dbReference>
<evidence type="ECO:0000259" key="1">
    <source>
        <dbReference type="Pfam" id="PF06616"/>
    </source>
</evidence>
<dbReference type="InterPro" id="IPR041963">
    <property type="entry name" value="BsuBI/PstI_C_sf"/>
</dbReference>
<dbReference type="RefSeq" id="WP_280629274.1">
    <property type="nucleotide sequence ID" value="NZ_CP123498.1"/>
</dbReference>
<evidence type="ECO:0000313" key="4">
    <source>
        <dbReference type="Proteomes" id="UP001177597"/>
    </source>
</evidence>
<dbReference type="GO" id="GO:0009307">
    <property type="term" value="P:DNA restriction-modification system"/>
    <property type="evidence" value="ECO:0007669"/>
    <property type="project" value="InterPro"/>
</dbReference>
<organism evidence="3 4">
    <name type="scientific">Arsenophonus nasoniae</name>
    <name type="common">son-killer infecting Nasonia vitripennis</name>
    <dbReference type="NCBI Taxonomy" id="638"/>
    <lineage>
        <taxon>Bacteria</taxon>
        <taxon>Pseudomonadati</taxon>
        <taxon>Pseudomonadota</taxon>
        <taxon>Gammaproteobacteria</taxon>
        <taxon>Enterobacterales</taxon>
        <taxon>Morganellaceae</taxon>
        <taxon>Arsenophonus</taxon>
    </lineage>
</organism>
<dbReference type="AlphaFoldDB" id="A0AA95K0W8"/>
<dbReference type="GO" id="GO:0000287">
    <property type="term" value="F:magnesium ion binding"/>
    <property type="evidence" value="ECO:0007669"/>
    <property type="project" value="InterPro"/>
</dbReference>
<dbReference type="Pfam" id="PF06616">
    <property type="entry name" value="BsuBI_PstI_RE"/>
    <property type="match status" value="1"/>
</dbReference>
<dbReference type="GO" id="GO:0003677">
    <property type="term" value="F:DNA binding"/>
    <property type="evidence" value="ECO:0007669"/>
    <property type="project" value="InterPro"/>
</dbReference>
<feature type="domain" description="BsuBI/PstI restriction endonuclease HTH" evidence="2">
    <location>
        <begin position="11"/>
        <end position="146"/>
    </location>
</feature>
<dbReference type="EMBL" id="CP123498">
    <property type="protein sequence ID" value="WGL95296.1"/>
    <property type="molecule type" value="Genomic_DNA"/>
</dbReference>
<evidence type="ECO:0000313" key="3">
    <source>
        <dbReference type="EMBL" id="WGL95296.1"/>
    </source>
</evidence>
<dbReference type="Pfam" id="PF17728">
    <property type="entry name" value="BsuBI_PstI_RE_N"/>
    <property type="match status" value="1"/>
</dbReference>
<dbReference type="InterPro" id="IPR041454">
    <property type="entry name" value="BsuBI/PstI_N"/>
</dbReference>
<dbReference type="Proteomes" id="UP001177597">
    <property type="component" value="Chromosome"/>
</dbReference>
<evidence type="ECO:0000259" key="2">
    <source>
        <dbReference type="Pfam" id="PF17728"/>
    </source>
</evidence>
<keyword evidence="3" id="KW-0255">Endonuclease</keyword>
<dbReference type="REBASE" id="711931">
    <property type="entry name" value="AnaaIhORF16870P"/>
</dbReference>
<accession>A0AA95K0W8</accession>
<proteinExistence type="predicted"/>